<accession>A0ABX7SUB8</accession>
<gene>
    <name evidence="6" type="ORF">JL193_14305</name>
</gene>
<dbReference type="InterPro" id="IPR036942">
    <property type="entry name" value="Beta-barrel_TonB_sf"/>
</dbReference>
<dbReference type="Pfam" id="PF00593">
    <property type="entry name" value="TonB_dep_Rec_b-barrel"/>
    <property type="match status" value="1"/>
</dbReference>
<protein>
    <submittedName>
        <fullName evidence="6">TonB-dependent receptor</fullName>
    </submittedName>
</protein>
<dbReference type="EMBL" id="CP071795">
    <property type="protein sequence ID" value="QTD37264.1"/>
    <property type="molecule type" value="Genomic_DNA"/>
</dbReference>
<dbReference type="RefSeq" id="WP_207971436.1">
    <property type="nucleotide sequence ID" value="NZ_CP071795.1"/>
</dbReference>
<dbReference type="Proteomes" id="UP000663935">
    <property type="component" value="Chromosome"/>
</dbReference>
<dbReference type="Pfam" id="PF13715">
    <property type="entry name" value="CarbopepD_reg_2"/>
    <property type="match status" value="1"/>
</dbReference>
<feature type="domain" description="TonB-dependent receptor-like beta-barrel" evidence="5">
    <location>
        <begin position="311"/>
        <end position="671"/>
    </location>
</feature>
<proteinExistence type="predicted"/>
<evidence type="ECO:0000256" key="4">
    <source>
        <dbReference type="SAM" id="SignalP"/>
    </source>
</evidence>
<keyword evidence="4" id="KW-0732">Signal</keyword>
<dbReference type="SUPFAM" id="SSF49464">
    <property type="entry name" value="Carboxypeptidase regulatory domain-like"/>
    <property type="match status" value="1"/>
</dbReference>
<dbReference type="Gene3D" id="2.40.170.20">
    <property type="entry name" value="TonB-dependent receptor, beta-barrel domain"/>
    <property type="match status" value="1"/>
</dbReference>
<evidence type="ECO:0000313" key="7">
    <source>
        <dbReference type="Proteomes" id="UP000663935"/>
    </source>
</evidence>
<comment type="subcellular location">
    <subcellularLocation>
        <location evidence="1">Cell outer membrane</location>
    </subcellularLocation>
</comment>
<evidence type="ECO:0000259" key="5">
    <source>
        <dbReference type="Pfam" id="PF00593"/>
    </source>
</evidence>
<evidence type="ECO:0000256" key="3">
    <source>
        <dbReference type="ARBA" id="ARBA00023237"/>
    </source>
</evidence>
<keyword evidence="6" id="KW-0675">Receptor</keyword>
<evidence type="ECO:0000313" key="6">
    <source>
        <dbReference type="EMBL" id="QTD37264.1"/>
    </source>
</evidence>
<name>A0ABX7SUB8_9FLAO</name>
<sequence length="725" mass="82811">MKRLLFFLFTICQFTLIAQTTVSGKVTDSKNIPILGANVYLDGTYDGTSTNEKGEFTFKTEEKGTQTLVISFVSFETYTKTANVKTFNNLKIKLRDDVNSLDAVVINAGTFEAGEKGKVTVLKPLDVVTTASALGDFVGALQTLPGTVAVAEDGRLFVRGGEAEETQFFIDGARVFTPFTPTTNNIPTRGRYSPFLFKGITFSTGGYSAEYGQALSSVLALSTIDEPDQEKTDISLMTVGLGVGNTQKWDKSSFSINTSYINLAPYNAIFKDRNIWNKPFQSANGEMVFRQKFKDDSMLKLYSAYSYSDFDVVQDDINFDNGLRFALQNRNLYFNASYKNKFGNNWKYETAISYTNDNSNIKFIDDQIKSNENSYHFKAKLRKLFSSRFRLNFGAEYFITNYDESYTPINNNKFQYGFDNNIFASFVETDIFFSKNLVTKVGVRAENSELLNEFTVSPRASISYKSGKNSQFSLAYGQFYQNPNNEFLRFTQNLKAQNTSHLIANYQSVKQGQIFRIEAYYKDYNSLVKFDNNSTNFNDNQPNFNSTFNNNGFGFAKGIDVFWRQNGKIKNTDYWVSYSYLDTERDYRNYPNTAQPNFASKHNLSIVTKHWIEDWKSQIGFSYQFASGRNYTNPNEAGFLNSQTKNFNNLSFNWAYLIDQQKILYFSVNNVLGTKNIFGYTYKNTPNMNGNFERQARVPNADSFFFVGFFWTISDDNKSNQLDNL</sequence>
<reference evidence="6 7" key="1">
    <citation type="submission" date="2021-03" db="EMBL/GenBank/DDBJ databases">
        <title>Complete genome of Polaribacter_sp.G4M1.</title>
        <authorList>
            <person name="Jeong S.W."/>
            <person name="Bae J.W."/>
        </authorList>
    </citation>
    <scope>NUCLEOTIDE SEQUENCE [LARGE SCALE GENOMIC DNA]</scope>
    <source>
        <strain evidence="6 7">G4M1</strain>
    </source>
</reference>
<keyword evidence="3" id="KW-0998">Cell outer membrane</keyword>
<dbReference type="SUPFAM" id="SSF56935">
    <property type="entry name" value="Porins"/>
    <property type="match status" value="1"/>
</dbReference>
<keyword evidence="2" id="KW-0472">Membrane</keyword>
<evidence type="ECO:0000256" key="1">
    <source>
        <dbReference type="ARBA" id="ARBA00004442"/>
    </source>
</evidence>
<dbReference type="InterPro" id="IPR008969">
    <property type="entry name" value="CarboxyPept-like_regulatory"/>
</dbReference>
<evidence type="ECO:0000256" key="2">
    <source>
        <dbReference type="ARBA" id="ARBA00023136"/>
    </source>
</evidence>
<dbReference type="Gene3D" id="2.60.40.1120">
    <property type="entry name" value="Carboxypeptidase-like, regulatory domain"/>
    <property type="match status" value="1"/>
</dbReference>
<keyword evidence="7" id="KW-1185">Reference proteome</keyword>
<feature type="chain" id="PRO_5045659238" evidence="4">
    <location>
        <begin position="19"/>
        <end position="725"/>
    </location>
</feature>
<organism evidence="6 7">
    <name type="scientific">Polaribacter batillariae</name>
    <dbReference type="NCBI Taxonomy" id="2808900"/>
    <lineage>
        <taxon>Bacteria</taxon>
        <taxon>Pseudomonadati</taxon>
        <taxon>Bacteroidota</taxon>
        <taxon>Flavobacteriia</taxon>
        <taxon>Flavobacteriales</taxon>
        <taxon>Flavobacteriaceae</taxon>
    </lineage>
</organism>
<dbReference type="InterPro" id="IPR000531">
    <property type="entry name" value="Beta-barrel_TonB"/>
</dbReference>
<feature type="signal peptide" evidence="4">
    <location>
        <begin position="1"/>
        <end position="18"/>
    </location>
</feature>